<keyword evidence="2" id="KW-1185">Reference proteome</keyword>
<name>I1CGP9_RHIO9</name>
<organism evidence="1 2">
    <name type="scientific">Rhizopus delemar (strain RA 99-880 / ATCC MYA-4621 / FGSC 9543 / NRRL 43880)</name>
    <name type="common">Mucormycosis agent</name>
    <name type="synonym">Rhizopus arrhizus var. delemar</name>
    <dbReference type="NCBI Taxonomy" id="246409"/>
    <lineage>
        <taxon>Eukaryota</taxon>
        <taxon>Fungi</taxon>
        <taxon>Fungi incertae sedis</taxon>
        <taxon>Mucoromycota</taxon>
        <taxon>Mucoromycotina</taxon>
        <taxon>Mucoromycetes</taxon>
        <taxon>Mucorales</taxon>
        <taxon>Mucorineae</taxon>
        <taxon>Rhizopodaceae</taxon>
        <taxon>Rhizopus</taxon>
    </lineage>
</organism>
<dbReference type="Proteomes" id="UP000009138">
    <property type="component" value="Unassembled WGS sequence"/>
</dbReference>
<proteinExistence type="predicted"/>
<evidence type="ECO:0000313" key="2">
    <source>
        <dbReference type="Proteomes" id="UP000009138"/>
    </source>
</evidence>
<dbReference type="VEuPathDB" id="FungiDB:RO3G_12340"/>
<reference evidence="1 2" key="1">
    <citation type="journal article" date="2009" name="PLoS Genet.">
        <title>Genomic analysis of the basal lineage fungus Rhizopus oryzae reveals a whole-genome duplication.</title>
        <authorList>
            <person name="Ma L.-J."/>
            <person name="Ibrahim A.S."/>
            <person name="Skory C."/>
            <person name="Grabherr M.G."/>
            <person name="Burger G."/>
            <person name="Butler M."/>
            <person name="Elias M."/>
            <person name="Idnurm A."/>
            <person name="Lang B.F."/>
            <person name="Sone T."/>
            <person name="Abe A."/>
            <person name="Calvo S.E."/>
            <person name="Corrochano L.M."/>
            <person name="Engels R."/>
            <person name="Fu J."/>
            <person name="Hansberg W."/>
            <person name="Kim J.-M."/>
            <person name="Kodira C.D."/>
            <person name="Koehrsen M.J."/>
            <person name="Liu B."/>
            <person name="Miranda-Saavedra D."/>
            <person name="O'Leary S."/>
            <person name="Ortiz-Castellanos L."/>
            <person name="Poulter R."/>
            <person name="Rodriguez-Romero J."/>
            <person name="Ruiz-Herrera J."/>
            <person name="Shen Y.-Q."/>
            <person name="Zeng Q."/>
            <person name="Galagan J."/>
            <person name="Birren B.W."/>
            <person name="Cuomo C.A."/>
            <person name="Wickes B.L."/>
        </authorList>
    </citation>
    <scope>NUCLEOTIDE SEQUENCE [LARGE SCALE GENOMIC DNA]</scope>
    <source>
        <strain evidence="2">RA 99-880 / ATCC MYA-4621 / FGSC 9543 / NRRL 43880</strain>
    </source>
</reference>
<gene>
    <name evidence="1" type="ORF">RO3G_12340</name>
</gene>
<dbReference type="InParanoid" id="I1CGP9"/>
<dbReference type="AlphaFoldDB" id="I1CGP9"/>
<dbReference type="GeneID" id="93619305"/>
<sequence length="69" mass="7893">MTLPHCLCLFFDHIAHERLGDVVSIGFSSLFLTRLIYIDGHPHNVLTITFFSDLRKDCICEANTQQINT</sequence>
<dbReference type="EMBL" id="CH476741">
    <property type="protein sequence ID" value="EIE87629.1"/>
    <property type="molecule type" value="Genomic_DNA"/>
</dbReference>
<dbReference type="RefSeq" id="XP_067523025.1">
    <property type="nucleotide sequence ID" value="XM_067666924.1"/>
</dbReference>
<accession>I1CGP9</accession>
<protein>
    <submittedName>
        <fullName evidence="1">Uncharacterized protein</fullName>
    </submittedName>
</protein>
<evidence type="ECO:0000313" key="1">
    <source>
        <dbReference type="EMBL" id="EIE87629.1"/>
    </source>
</evidence>